<feature type="region of interest" description="Disordered" evidence="1">
    <location>
        <begin position="49"/>
        <end position="74"/>
    </location>
</feature>
<dbReference type="OrthoDB" id="468019at2759"/>
<name>A0A812RR25_9DINO</name>
<keyword evidence="3" id="KW-1185">Reference proteome</keyword>
<reference evidence="2" key="1">
    <citation type="submission" date="2021-02" db="EMBL/GenBank/DDBJ databases">
        <authorList>
            <person name="Dougan E. K."/>
            <person name="Rhodes N."/>
            <person name="Thang M."/>
            <person name="Chan C."/>
        </authorList>
    </citation>
    <scope>NUCLEOTIDE SEQUENCE</scope>
</reference>
<dbReference type="InterPro" id="IPR036397">
    <property type="entry name" value="RNaseH_sf"/>
</dbReference>
<gene>
    <name evidence="2" type="ORF">SNEC2469_LOCUS12472</name>
</gene>
<evidence type="ECO:0000313" key="2">
    <source>
        <dbReference type="EMBL" id="CAE7450383.1"/>
    </source>
</evidence>
<proteinExistence type="predicted"/>
<accession>A0A812RR25</accession>
<protein>
    <recommendedName>
        <fullName evidence="4">Retrovirus-related Pol polyprotein from transposon TNT 1-94</fullName>
    </recommendedName>
</protein>
<feature type="region of interest" description="Disordered" evidence="1">
    <location>
        <begin position="429"/>
        <end position="514"/>
    </location>
</feature>
<comment type="caution">
    <text evidence="2">The sequence shown here is derived from an EMBL/GenBank/DDBJ whole genome shotgun (WGS) entry which is preliminary data.</text>
</comment>
<dbReference type="Proteomes" id="UP000601435">
    <property type="component" value="Unassembled WGS sequence"/>
</dbReference>
<dbReference type="Gene3D" id="3.30.420.10">
    <property type="entry name" value="Ribonuclease H-like superfamily/Ribonuclease H"/>
    <property type="match status" value="1"/>
</dbReference>
<sequence>MVAGQPGGTAERATLLNFLTQPGTAQGPTEALEKLRKYSRWRSRAEQLQVSLPAAGHEDKEKRQRVRKVKTEEQEGMRAPYWEEDHPLPRAAPTKSQAIAAIKSLRISKLHYVAKLSKPEDALGGLLDGGATTSLRQAVDSSEWQAASPVTVHLASGETDSLRIAPSGILLAEPSELSNVQIAPIVALHQLIGCPEVSKELALMMIEKIEGAAGVSKPNVNRLSGPLEDGRILVKVLDETRVEAVGDKPRFNRRCRRTLSRSEGIVVVVGDPKAYIGTVPSGWSVIRLSHHEVRDTGIPAFLFELAQLGLIRQVVCTDLPRLFPVICYGGQSPDAKPSMDALVLLRLLHLCGQADRGRERAGFKASPFQNVRHGVVKSLMYHQHQCREYDGVGPYANGNHEKLKKVRYCLHAVLTVPVLVSDILKQEYDYEPSDPGEGEQQDASNSQVGPLGNDGAELSVSAMKSSPPDAHDVPGAWEVPEEGFVEDELPKRVGDGDAMSEKGEDDDDDGAATGEVPLKEVRMLEVPYMIPLPDKKAKTVTNALKEVLADLAYWGLPVRRVHTDKGAEFTNVLWRQLLADHQIRRTTTVGSDFKANGRTEAHIGRAKGLTRVLLAAASADDADWAFAMRHAVFSMRSQVFTSLGFPQREPIPFYTKVWVRKKEWTLHLWAPRCIEARVMSPSESAPGGYVVHLQPSHPADDGIRGYFETTALIQGVRAKEPVFEASGEVSVVPPSEVRKGMPVTEESSKTPAHSMPSGPSSRLRRKTPDPLCLDPPHAVRALVASLEALSKDLLHRGLYDSASWTQVLRLLPHKPIRRGSVSALGSGARYRSFGMFAHGGVLGVTTASRQFPHTQRYLLAVLRHHHPQATFTSFVVSVNCSSPVHRDYFNDPDSLNYVVGGAEHLRGGLWIEVGSEVARSAAPGALHFREVAPRRWLPGMMWDTVGASFSFPPHRFHAGDSWSGQKYLLVAFTLNRCVRASSSVVTELASADFPLPSCCPAFDAGGGAHSKFSLNALIGPHTSAQEPSSGAGLSVSVDEVDAVSDFSEEASGLDSVGKVESELWFEAAEKVSFLQVEVKRELALWRPAISAEYDSLRVKGRVVLRLPSKGVFTRKAVTGGIDASALRVSLAFISQHPDWEELIVLDPPRIFQLAGVVSKWVGDTVICLRQLVSEPNAWLLVAESEGIVGLLVVYVDDLMVGGVTKYASAILAEIRSIWQCSEPDQLSPKSPVRFCGVEIERQGRALLIHQASYIEDVVKRYEESLGAPLVETSCPFPKVQDPEEPESSSPVALRKAQALAGELLWVSGKTRVDIVYGVARVTSLVSRCPELAFKLGLHILCYLKGTKRIALKYQCTDDQPPHGVHNERRVTALPYLLESFTDASFAPAGDRSFEAGLVQVGRNLVFWSAGKQPFTALSTAEAELLGVLEGGFRGFQRVRPKEREESKDQSRSLP</sequence>
<evidence type="ECO:0000313" key="3">
    <source>
        <dbReference type="Proteomes" id="UP000601435"/>
    </source>
</evidence>
<dbReference type="SUPFAM" id="SSF53098">
    <property type="entry name" value="Ribonuclease H-like"/>
    <property type="match status" value="1"/>
</dbReference>
<evidence type="ECO:0008006" key="4">
    <source>
        <dbReference type="Google" id="ProtNLM"/>
    </source>
</evidence>
<feature type="compositionally biased region" description="Acidic residues" evidence="1">
    <location>
        <begin position="429"/>
        <end position="440"/>
    </location>
</feature>
<feature type="region of interest" description="Disordered" evidence="1">
    <location>
        <begin position="734"/>
        <end position="769"/>
    </location>
</feature>
<evidence type="ECO:0000256" key="1">
    <source>
        <dbReference type="SAM" id="MobiDB-lite"/>
    </source>
</evidence>
<organism evidence="2 3">
    <name type="scientific">Symbiodinium necroappetens</name>
    <dbReference type="NCBI Taxonomy" id="1628268"/>
    <lineage>
        <taxon>Eukaryota</taxon>
        <taxon>Sar</taxon>
        <taxon>Alveolata</taxon>
        <taxon>Dinophyceae</taxon>
        <taxon>Suessiales</taxon>
        <taxon>Symbiodiniaceae</taxon>
        <taxon>Symbiodinium</taxon>
    </lineage>
</organism>
<dbReference type="EMBL" id="CAJNJA010019765">
    <property type="protein sequence ID" value="CAE7450383.1"/>
    <property type="molecule type" value="Genomic_DNA"/>
</dbReference>
<feature type="compositionally biased region" description="Basic and acidic residues" evidence="1">
    <location>
        <begin position="488"/>
        <end position="502"/>
    </location>
</feature>
<dbReference type="InterPro" id="IPR012337">
    <property type="entry name" value="RNaseH-like_sf"/>
</dbReference>
<dbReference type="GO" id="GO:0003676">
    <property type="term" value="F:nucleic acid binding"/>
    <property type="evidence" value="ECO:0007669"/>
    <property type="project" value="InterPro"/>
</dbReference>